<evidence type="ECO:0000313" key="3">
    <source>
        <dbReference type="Proteomes" id="UP001153069"/>
    </source>
</evidence>
<proteinExistence type="predicted"/>
<dbReference type="GO" id="GO:0016747">
    <property type="term" value="F:acyltransferase activity, transferring groups other than amino-acyl groups"/>
    <property type="evidence" value="ECO:0007669"/>
    <property type="project" value="InterPro"/>
</dbReference>
<sequence>MRQHYMVLPTAKHLFQQTRCLWIKHHHKQPSQRLSLAAAVTMAHGSEIGSTSGTKKSKTVRSVSIREATLTDIPVLNQLALVSKAHWGYDTTFMDQCKEELAVEPDSIFDHNVFVANPTSCTSGTLSMHTVGQQEEQIAGFFTIERQQQQDESQSSPNNTACWELDALFVDPSFMGRGIGKALLTKALALVMSRGGQQLMVQSDPHAELFYQRMGGKRVGKVASSSISGRMLPLLVFDVAQDVPMGDS</sequence>
<dbReference type="AlphaFoldDB" id="A0A9N8EE19"/>
<gene>
    <name evidence="2" type="ORF">SEMRO_954_G224300.1</name>
</gene>
<dbReference type="OrthoDB" id="9975416at2759"/>
<accession>A0A9N8EE19</accession>
<dbReference type="InterPro" id="IPR016181">
    <property type="entry name" value="Acyl_CoA_acyltransferase"/>
</dbReference>
<organism evidence="2 3">
    <name type="scientific">Seminavis robusta</name>
    <dbReference type="NCBI Taxonomy" id="568900"/>
    <lineage>
        <taxon>Eukaryota</taxon>
        <taxon>Sar</taxon>
        <taxon>Stramenopiles</taxon>
        <taxon>Ochrophyta</taxon>
        <taxon>Bacillariophyta</taxon>
        <taxon>Bacillariophyceae</taxon>
        <taxon>Bacillariophycidae</taxon>
        <taxon>Naviculales</taxon>
        <taxon>Naviculaceae</taxon>
        <taxon>Seminavis</taxon>
    </lineage>
</organism>
<dbReference type="Pfam" id="PF13673">
    <property type="entry name" value="Acetyltransf_10"/>
    <property type="match status" value="1"/>
</dbReference>
<dbReference type="SUPFAM" id="SSF55729">
    <property type="entry name" value="Acyl-CoA N-acyltransferases (Nat)"/>
    <property type="match status" value="1"/>
</dbReference>
<dbReference type="InterPro" id="IPR000182">
    <property type="entry name" value="GNAT_dom"/>
</dbReference>
<keyword evidence="3" id="KW-1185">Reference proteome</keyword>
<reference evidence="2" key="1">
    <citation type="submission" date="2020-06" db="EMBL/GenBank/DDBJ databases">
        <authorList>
            <consortium name="Plant Systems Biology data submission"/>
        </authorList>
    </citation>
    <scope>NUCLEOTIDE SEQUENCE</scope>
    <source>
        <strain evidence="2">D6</strain>
    </source>
</reference>
<dbReference type="PROSITE" id="PS51186">
    <property type="entry name" value="GNAT"/>
    <property type="match status" value="1"/>
</dbReference>
<dbReference type="Gene3D" id="3.40.630.30">
    <property type="match status" value="1"/>
</dbReference>
<dbReference type="EMBL" id="CAICTM010000952">
    <property type="protein sequence ID" value="CAB9518685.1"/>
    <property type="molecule type" value="Genomic_DNA"/>
</dbReference>
<dbReference type="PANTHER" id="PTHR43617:SF22">
    <property type="entry name" value="L-AMINO ACID N-ACETYLTRANSFERASE AAAT"/>
    <property type="match status" value="1"/>
</dbReference>
<comment type="caution">
    <text evidence="2">The sequence shown here is derived from an EMBL/GenBank/DDBJ whole genome shotgun (WGS) entry which is preliminary data.</text>
</comment>
<dbReference type="InterPro" id="IPR050276">
    <property type="entry name" value="MshD_Acetyltransferase"/>
</dbReference>
<protein>
    <submittedName>
        <fullName evidence="2">Acetyltransferase</fullName>
    </submittedName>
</protein>
<dbReference type="Proteomes" id="UP001153069">
    <property type="component" value="Unassembled WGS sequence"/>
</dbReference>
<dbReference type="CDD" id="cd04301">
    <property type="entry name" value="NAT_SF"/>
    <property type="match status" value="1"/>
</dbReference>
<evidence type="ECO:0000259" key="1">
    <source>
        <dbReference type="PROSITE" id="PS51186"/>
    </source>
</evidence>
<feature type="domain" description="N-acetyltransferase" evidence="1">
    <location>
        <begin position="63"/>
        <end position="248"/>
    </location>
</feature>
<name>A0A9N8EE19_9STRA</name>
<evidence type="ECO:0000313" key="2">
    <source>
        <dbReference type="EMBL" id="CAB9518685.1"/>
    </source>
</evidence>
<dbReference type="PANTHER" id="PTHR43617">
    <property type="entry name" value="L-AMINO ACID N-ACETYLTRANSFERASE"/>
    <property type="match status" value="1"/>
</dbReference>